<dbReference type="EMBL" id="JAMYWD010000011">
    <property type="protein sequence ID" value="KAJ4955355.1"/>
    <property type="molecule type" value="Genomic_DNA"/>
</dbReference>
<dbReference type="PANTHER" id="PTHR34680:SF3">
    <property type="entry name" value="EXPRESSED PROTEIN"/>
    <property type="match status" value="1"/>
</dbReference>
<name>A0A9Q0JYJ3_9MAGN</name>
<accession>A0A9Q0JYJ3</accession>
<evidence type="ECO:0000313" key="2">
    <source>
        <dbReference type="Proteomes" id="UP001141806"/>
    </source>
</evidence>
<keyword evidence="2" id="KW-1185">Reference proteome</keyword>
<evidence type="ECO:0000313" key="1">
    <source>
        <dbReference type="EMBL" id="KAJ4955355.1"/>
    </source>
</evidence>
<dbReference type="AlphaFoldDB" id="A0A9Q0JYJ3"/>
<reference evidence="1" key="1">
    <citation type="journal article" date="2023" name="Plant J.">
        <title>The genome of the king protea, Protea cynaroides.</title>
        <authorList>
            <person name="Chang J."/>
            <person name="Duong T.A."/>
            <person name="Schoeman C."/>
            <person name="Ma X."/>
            <person name="Roodt D."/>
            <person name="Barker N."/>
            <person name="Li Z."/>
            <person name="Van de Peer Y."/>
            <person name="Mizrachi E."/>
        </authorList>
    </citation>
    <scope>NUCLEOTIDE SEQUENCE</scope>
    <source>
        <tissue evidence="1">Young leaves</tissue>
    </source>
</reference>
<dbReference type="PANTHER" id="PTHR34680">
    <property type="entry name" value="EXPRESSED PROTEIN"/>
    <property type="match status" value="1"/>
</dbReference>
<organism evidence="1 2">
    <name type="scientific">Protea cynaroides</name>
    <dbReference type="NCBI Taxonomy" id="273540"/>
    <lineage>
        <taxon>Eukaryota</taxon>
        <taxon>Viridiplantae</taxon>
        <taxon>Streptophyta</taxon>
        <taxon>Embryophyta</taxon>
        <taxon>Tracheophyta</taxon>
        <taxon>Spermatophyta</taxon>
        <taxon>Magnoliopsida</taxon>
        <taxon>Proteales</taxon>
        <taxon>Proteaceae</taxon>
        <taxon>Protea</taxon>
    </lineage>
</organism>
<proteinExistence type="predicted"/>
<comment type="caution">
    <text evidence="1">The sequence shown here is derived from an EMBL/GenBank/DDBJ whole genome shotgun (WGS) entry which is preliminary data.</text>
</comment>
<gene>
    <name evidence="1" type="ORF">NE237_012138</name>
</gene>
<dbReference type="OrthoDB" id="1927437at2759"/>
<sequence length="168" mass="19448">MRIRKCAQRSQTSCLPTQLPSSNCQRESPSTLVCELNRRLDLDKMFRTFMQAMTDDDRGGEETSSEVESFMYCNKTDGKGWKCKKEAKQGQTLTSISRKTTYYLSGRERKSNGKTCSSKMSSFNYFYYTGFGPEWSGKDRIQSKRRFMKLESSKVRKPVKTRSLKSLL</sequence>
<protein>
    <submittedName>
        <fullName evidence="1">Uncharacterized protein</fullName>
    </submittedName>
</protein>
<dbReference type="Proteomes" id="UP001141806">
    <property type="component" value="Unassembled WGS sequence"/>
</dbReference>